<evidence type="ECO:0000256" key="1">
    <source>
        <dbReference type="SAM" id="SignalP"/>
    </source>
</evidence>
<proteinExistence type="predicted"/>
<evidence type="ECO:0000313" key="3">
    <source>
        <dbReference type="Proteomes" id="UP001151699"/>
    </source>
</evidence>
<evidence type="ECO:0000313" key="2">
    <source>
        <dbReference type="EMBL" id="KAJ6646915.1"/>
    </source>
</evidence>
<keyword evidence="3" id="KW-1185">Reference proteome</keyword>
<sequence>MKAALVLLFVIVTSAYCRSLPPQPVDLNDESFSGSQTVPLVRKVRQFGGGNGGGYNNFDYNPYNDTPNSYDTNVYNDSTRRILFPFTETRINYEANDYNVPGLFGKK</sequence>
<organism evidence="2 3">
    <name type="scientific">Pseudolycoriella hygida</name>
    <dbReference type="NCBI Taxonomy" id="35572"/>
    <lineage>
        <taxon>Eukaryota</taxon>
        <taxon>Metazoa</taxon>
        <taxon>Ecdysozoa</taxon>
        <taxon>Arthropoda</taxon>
        <taxon>Hexapoda</taxon>
        <taxon>Insecta</taxon>
        <taxon>Pterygota</taxon>
        <taxon>Neoptera</taxon>
        <taxon>Endopterygota</taxon>
        <taxon>Diptera</taxon>
        <taxon>Nematocera</taxon>
        <taxon>Sciaroidea</taxon>
        <taxon>Sciaridae</taxon>
        <taxon>Pseudolycoriella</taxon>
    </lineage>
</organism>
<feature type="chain" id="PRO_5040154445" evidence="1">
    <location>
        <begin position="20"/>
        <end position="107"/>
    </location>
</feature>
<feature type="signal peptide" evidence="1">
    <location>
        <begin position="1"/>
        <end position="19"/>
    </location>
</feature>
<reference evidence="2" key="1">
    <citation type="submission" date="2022-07" db="EMBL/GenBank/DDBJ databases">
        <authorList>
            <person name="Trinca V."/>
            <person name="Uliana J.V.C."/>
            <person name="Torres T.T."/>
            <person name="Ward R.J."/>
            <person name="Monesi N."/>
        </authorList>
    </citation>
    <scope>NUCLEOTIDE SEQUENCE</scope>
    <source>
        <strain evidence="2">HSMRA1968</strain>
        <tissue evidence="2">Whole embryos</tissue>
    </source>
</reference>
<dbReference type="AlphaFoldDB" id="A0A9Q0S896"/>
<protein>
    <submittedName>
        <fullName evidence="2">Uncharacterized protein</fullName>
    </submittedName>
</protein>
<accession>A0A9Q0S896</accession>
<keyword evidence="1" id="KW-0732">Signal</keyword>
<gene>
    <name evidence="2" type="ORF">Bhyg_02129</name>
</gene>
<comment type="caution">
    <text evidence="2">The sequence shown here is derived from an EMBL/GenBank/DDBJ whole genome shotgun (WGS) entry which is preliminary data.</text>
</comment>
<name>A0A9Q0S896_9DIPT</name>
<dbReference type="EMBL" id="WJQU01000001">
    <property type="protein sequence ID" value="KAJ6646915.1"/>
    <property type="molecule type" value="Genomic_DNA"/>
</dbReference>
<dbReference type="Proteomes" id="UP001151699">
    <property type="component" value="Chromosome A"/>
</dbReference>